<dbReference type="AlphaFoldDB" id="A0A3B0G1R0"/>
<reference evidence="2" key="2">
    <citation type="submission" date="2018-10" db="EMBL/GenBank/DDBJ databases">
        <authorList>
            <person name="Wang Y."/>
            <person name="Wang J."/>
            <person name="Yang X."/>
            <person name="Wang Z."/>
            <person name="Huang Y."/>
        </authorList>
    </citation>
    <scope>NUCLEOTIDE SEQUENCE [LARGE SCALE GENOMIC DNA]</scope>
    <source>
        <strain evidence="2">J015</strain>
    </source>
</reference>
<organism evidence="1 2">
    <name type="scientific">Pseudarthrobacter phenanthrenivorans</name>
    <name type="common">Arthrobacter phenanthrenivorans</name>
    <dbReference type="NCBI Taxonomy" id="361575"/>
    <lineage>
        <taxon>Bacteria</taxon>
        <taxon>Bacillati</taxon>
        <taxon>Actinomycetota</taxon>
        <taxon>Actinomycetes</taxon>
        <taxon>Micrococcales</taxon>
        <taxon>Micrococcaceae</taxon>
        <taxon>Pseudarthrobacter</taxon>
    </lineage>
</organism>
<gene>
    <name evidence="1" type="ORF">D7Z96_05070</name>
</gene>
<reference evidence="1 2" key="1">
    <citation type="submission" date="2018-10" db="EMBL/GenBank/DDBJ databases">
        <title>Genome-guide identification and characterization of bacteria that degrade polycyclic aromatic hydrocarbons and resist hexavalent chromium simultaneously.</title>
        <authorList>
            <person name="Feng H."/>
        </authorList>
    </citation>
    <scope>NUCLEOTIDE SEQUENCE [LARGE SCALE GENOMIC DNA]</scope>
    <source>
        <strain evidence="1 2">J015</strain>
    </source>
</reference>
<proteinExistence type="predicted"/>
<dbReference type="EMBL" id="RBNH01000003">
    <property type="protein sequence ID" value="RKO26120.1"/>
    <property type="molecule type" value="Genomic_DNA"/>
</dbReference>
<dbReference type="Proteomes" id="UP000273159">
    <property type="component" value="Unassembled WGS sequence"/>
</dbReference>
<sequence length="77" mass="8351">MSLIQRAILLAGAFGLAGYLARQAHQHRSMANWAGSMAVQLKTFDTYLAAIDSSETKDELRMAFAARAFGGRHGYGC</sequence>
<comment type="caution">
    <text evidence="1">The sequence shown here is derived from an EMBL/GenBank/DDBJ whole genome shotgun (WGS) entry which is preliminary data.</text>
</comment>
<evidence type="ECO:0000313" key="2">
    <source>
        <dbReference type="Proteomes" id="UP000273159"/>
    </source>
</evidence>
<evidence type="ECO:0000313" key="1">
    <source>
        <dbReference type="EMBL" id="RKO26120.1"/>
    </source>
</evidence>
<name>A0A3B0G1R0_PSEPS</name>
<protein>
    <submittedName>
        <fullName evidence="1">Uncharacterized protein</fullName>
    </submittedName>
</protein>
<accession>A0A3B0G1R0</accession>